<protein>
    <submittedName>
        <fullName evidence="2">Uncharacterized protein</fullName>
    </submittedName>
</protein>
<evidence type="ECO:0000313" key="2">
    <source>
        <dbReference type="EMBL" id="KAF4476515.1"/>
    </source>
</evidence>
<organism evidence="2 3">
    <name type="scientific">Colletotrichum fructicola (strain Nara gc5)</name>
    <name type="common">Anthracnose fungus</name>
    <name type="synonym">Colletotrichum gloeosporioides (strain Nara gc5)</name>
    <dbReference type="NCBI Taxonomy" id="1213859"/>
    <lineage>
        <taxon>Eukaryota</taxon>
        <taxon>Fungi</taxon>
        <taxon>Dikarya</taxon>
        <taxon>Ascomycota</taxon>
        <taxon>Pezizomycotina</taxon>
        <taxon>Sordariomycetes</taxon>
        <taxon>Hypocreomycetidae</taxon>
        <taxon>Glomerellales</taxon>
        <taxon>Glomerellaceae</taxon>
        <taxon>Colletotrichum</taxon>
        <taxon>Colletotrichum gloeosporioides species complex</taxon>
    </lineage>
</organism>
<proteinExistence type="predicted"/>
<keyword evidence="3" id="KW-1185">Reference proteome</keyword>
<dbReference type="AlphaFoldDB" id="A0A7J6IL40"/>
<dbReference type="Proteomes" id="UP000011096">
    <property type="component" value="Unassembled WGS sequence"/>
</dbReference>
<comment type="caution">
    <text evidence="2">The sequence shown here is derived from an EMBL/GenBank/DDBJ whole genome shotgun (WGS) entry which is preliminary data.</text>
</comment>
<feature type="compositionally biased region" description="Low complexity" evidence="1">
    <location>
        <begin position="330"/>
        <end position="346"/>
    </location>
</feature>
<dbReference type="RefSeq" id="XP_066007446.1">
    <property type="nucleotide sequence ID" value="XM_066153270.1"/>
</dbReference>
<sequence>MHPDGMDPITSSVSALHATYQLILFSVDVDQVPSQVRRSLEFVQTCHRDLQHLIEIRNECLHLLEKTPIVLNRVNEIIAAADKGLIEVCQIVEKCRPDANNGKVPFKNRVGWVLFDSREFRAQEPVISRHHAAVLSELNFLRQTALLAPQLQQQKPAITTEIKKGTEIFDNVALLGGLMGEMAFSGTNSHQKPSFSSEAAILTSPISAAPKSTVPFPHFNPPQHPTYPSAPNPANPPTVAHEPYCELEAPFGPFPGAYTSRPNAASRAVPQGPIYHPAMSQARPTAFSSSNDLGLLSFEHGNQTRDSILEYSSTVSTLGLSPPTRPTEFDPLSQLAPSSSSTPSIRSARDSVMSQPILPAFADQPSEPGELETEGHNRYSKFSGYFRRSREIKPDSITTRDEGSSTNLRHVNSGESVFPVQTIPARSNTKSSLETPTGRWFSPDSIHVFSNPNPSNATLDSEAPTLIPPSPTFTNLGTMSTLSLNTLPSETSFNLDDDFDRIALGNPSTHTIPRVATPRAPTPKHSLPHQPRHASTEPIDLWKPADRSGVPKSVSSRSQSESSNPAIIFGSAFWGPNAVLDAKELEPPLKRSHTDGEEGLAKVEANPYSTPGSVPDFMEQKYSSCLRQITFQKWPSYRERKYTNVRAGSTYKQGYDFHFMIMFIKIASKAFGIPTNNWLSFISKVPKYHMPIWNSLGLSSVR</sequence>
<dbReference type="EMBL" id="ANPB02000009">
    <property type="protein sequence ID" value="KAF4476515.1"/>
    <property type="molecule type" value="Genomic_DNA"/>
</dbReference>
<evidence type="ECO:0000313" key="3">
    <source>
        <dbReference type="Proteomes" id="UP000011096"/>
    </source>
</evidence>
<reference evidence="2 3" key="2">
    <citation type="submission" date="2020-04" db="EMBL/GenBank/DDBJ databases">
        <title>Genome sequencing and assembly of multiple isolates from the Colletotrichum gloeosporioides species complex.</title>
        <authorList>
            <person name="Gan P."/>
            <person name="Shirasu K."/>
        </authorList>
    </citation>
    <scope>NUCLEOTIDE SEQUENCE [LARGE SCALE GENOMIC DNA]</scope>
    <source>
        <strain evidence="2 3">Nara gc5</strain>
    </source>
</reference>
<gene>
    <name evidence="2" type="ORF">CGGC5_v015483</name>
</gene>
<accession>A0A7J6IL40</accession>
<feature type="region of interest" description="Disordered" evidence="1">
    <location>
        <begin position="504"/>
        <end position="562"/>
    </location>
</feature>
<dbReference type="InParanoid" id="A0A7J6IL40"/>
<feature type="region of interest" description="Disordered" evidence="1">
    <location>
        <begin position="319"/>
        <end position="350"/>
    </location>
</feature>
<evidence type="ECO:0000256" key="1">
    <source>
        <dbReference type="SAM" id="MobiDB-lite"/>
    </source>
</evidence>
<reference evidence="2 3" key="1">
    <citation type="submission" date="2012-08" db="EMBL/GenBank/DDBJ databases">
        <authorList>
            <person name="Gan P.H.P."/>
            <person name="Ikeda K."/>
            <person name="Irieda H."/>
            <person name="Narusaka M."/>
            <person name="O'Connell R.J."/>
            <person name="Narusaka Y."/>
            <person name="Takano Y."/>
            <person name="Kubo Y."/>
            <person name="Shirasu K."/>
        </authorList>
    </citation>
    <scope>NUCLEOTIDE SEQUENCE [LARGE SCALE GENOMIC DNA]</scope>
    <source>
        <strain evidence="2 3">Nara gc5</strain>
    </source>
</reference>
<name>A0A7J6IL40_COLFN</name>
<feature type="compositionally biased region" description="Low complexity" evidence="1">
    <location>
        <begin position="548"/>
        <end position="562"/>
    </location>
</feature>
<dbReference type="GeneID" id="43608227"/>
<dbReference type="OrthoDB" id="5240423at2759"/>